<name>A0A0B2Q456_GLYSO</name>
<dbReference type="InterPro" id="IPR029472">
    <property type="entry name" value="Copia-like_N"/>
</dbReference>
<proteinExistence type="predicted"/>
<dbReference type="PANTHER" id="PTHR37610:SF101">
    <property type="entry name" value="(RAPE) HYPOTHETICAL PROTEIN"/>
    <property type="match status" value="1"/>
</dbReference>
<protein>
    <recommendedName>
        <fullName evidence="1">Retrotransposon Copia-like N-terminal domain-containing protein</fullName>
    </recommendedName>
</protein>
<organism evidence="2">
    <name type="scientific">Glycine soja</name>
    <name type="common">Wild soybean</name>
    <dbReference type="NCBI Taxonomy" id="3848"/>
    <lineage>
        <taxon>Eukaryota</taxon>
        <taxon>Viridiplantae</taxon>
        <taxon>Streptophyta</taxon>
        <taxon>Embryophyta</taxon>
        <taxon>Tracheophyta</taxon>
        <taxon>Spermatophyta</taxon>
        <taxon>Magnoliopsida</taxon>
        <taxon>eudicotyledons</taxon>
        <taxon>Gunneridae</taxon>
        <taxon>Pentapetalae</taxon>
        <taxon>rosids</taxon>
        <taxon>fabids</taxon>
        <taxon>Fabales</taxon>
        <taxon>Fabaceae</taxon>
        <taxon>Papilionoideae</taxon>
        <taxon>50 kb inversion clade</taxon>
        <taxon>NPAAA clade</taxon>
        <taxon>indigoferoid/millettioid clade</taxon>
        <taxon>Phaseoleae</taxon>
        <taxon>Glycine</taxon>
        <taxon>Glycine subgen. Soja</taxon>
    </lineage>
</organism>
<dbReference type="EMBL" id="KN660495">
    <property type="protein sequence ID" value="KHN16351.1"/>
    <property type="molecule type" value="Genomic_DNA"/>
</dbReference>
<feature type="non-terminal residue" evidence="2">
    <location>
        <position position="232"/>
    </location>
</feature>
<dbReference type="Pfam" id="PF14244">
    <property type="entry name" value="Retrotran_gag_3"/>
    <property type="match status" value="1"/>
</dbReference>
<evidence type="ECO:0000259" key="1">
    <source>
        <dbReference type="Pfam" id="PF14244"/>
    </source>
</evidence>
<feature type="non-terminal residue" evidence="2">
    <location>
        <position position="1"/>
    </location>
</feature>
<feature type="domain" description="Retrotransposon Copia-like N-terminal" evidence="1">
    <location>
        <begin position="1"/>
        <end position="29"/>
    </location>
</feature>
<dbReference type="PANTHER" id="PTHR37610">
    <property type="entry name" value="CCHC-TYPE DOMAIN-CONTAINING PROTEIN"/>
    <property type="match status" value="1"/>
</dbReference>
<sequence>YEEWARAMKISLRARRKWGFIDGTYEQPDDGSPEMEDWWTVQSMLVSWILNVIEPTLRSTVTYAENAKDLWEDIRDRFSVVNGMTMVSYYGKLKTLWDELANYEQIPRCSCGGCKCDIASKLEKRREEDQVHQFLMGLDDASYGTMRSNILVVDPLPSLNRVYAILVQEERVRTISRTKEERGAVMGLAVQAGHKSKWRGEIKDKSMVCSICRKAGHDDKNCFQVVEYPDWW</sequence>
<gene>
    <name evidence="2" type="ORF">glysoja_041445</name>
</gene>
<dbReference type="Proteomes" id="UP000053555">
    <property type="component" value="Unassembled WGS sequence"/>
</dbReference>
<accession>A0A0B2Q456</accession>
<reference evidence="2" key="1">
    <citation type="submission" date="2014-07" db="EMBL/GenBank/DDBJ databases">
        <title>Identification of a novel salt tolerance gene in wild soybean by whole-genome sequencing.</title>
        <authorList>
            <person name="Lam H.-M."/>
            <person name="Qi X."/>
            <person name="Li M.-W."/>
            <person name="Liu X."/>
            <person name="Xie M."/>
            <person name="Ni M."/>
            <person name="Xu X."/>
        </authorList>
    </citation>
    <scope>NUCLEOTIDE SEQUENCE [LARGE SCALE GENOMIC DNA]</scope>
    <source>
        <tissue evidence="2">Root</tissue>
    </source>
</reference>
<evidence type="ECO:0000313" key="2">
    <source>
        <dbReference type="EMBL" id="KHN16351.1"/>
    </source>
</evidence>
<dbReference type="AlphaFoldDB" id="A0A0B2Q456"/>